<keyword evidence="13" id="KW-1185">Reference proteome</keyword>
<evidence type="ECO:0000313" key="12">
    <source>
        <dbReference type="EMBL" id="SEK80794.1"/>
    </source>
</evidence>
<evidence type="ECO:0000256" key="7">
    <source>
        <dbReference type="ARBA" id="ARBA00022692"/>
    </source>
</evidence>
<evidence type="ECO:0000256" key="9">
    <source>
        <dbReference type="ARBA" id="ARBA00023136"/>
    </source>
</evidence>
<evidence type="ECO:0000256" key="4">
    <source>
        <dbReference type="ARBA" id="ARBA00022448"/>
    </source>
</evidence>
<evidence type="ECO:0000256" key="1">
    <source>
        <dbReference type="ARBA" id="ARBA00004533"/>
    </source>
</evidence>
<comment type="subcellular location">
    <subcellularLocation>
        <location evidence="1">Cell inner membrane</location>
    </subcellularLocation>
</comment>
<keyword evidence="5" id="KW-1003">Cell membrane</keyword>
<name>A0A1H7K2K4_9GAMM</name>
<gene>
    <name evidence="12" type="ORF">SAMN05444515_105106</name>
</gene>
<dbReference type="InterPro" id="IPR022792">
    <property type="entry name" value="T2SS_protein-GspN"/>
</dbReference>
<dbReference type="Proteomes" id="UP000199256">
    <property type="component" value="Unassembled WGS sequence"/>
</dbReference>
<protein>
    <recommendedName>
        <fullName evidence="3">Type II secretion system protein N</fullName>
    </recommendedName>
    <alternativeName>
        <fullName evidence="10">General secretion pathway protein N</fullName>
    </alternativeName>
</protein>
<keyword evidence="7 11" id="KW-0812">Transmembrane</keyword>
<dbReference type="OrthoDB" id="6706905at2"/>
<keyword evidence="11" id="KW-1133">Transmembrane helix</keyword>
<evidence type="ECO:0000256" key="8">
    <source>
        <dbReference type="ARBA" id="ARBA00022927"/>
    </source>
</evidence>
<evidence type="ECO:0000256" key="10">
    <source>
        <dbReference type="ARBA" id="ARBA00030772"/>
    </source>
</evidence>
<sequence length="265" mass="28355">MESLSNVPFKSPALKPWHYVLAGLIAYIVFLLATWPATLAHDLARDRGWLPSDLALEGLSGSVWSGGAQQLRWEALSLQGLAWQVSAWPLLRGELRTHIQFAGPGSGGSVQLGLRPNGMRLENLRADLPAAYLADAFLDFPVIVEGRILADIPAVHVHHESGFTQAEGTLGWLGAASGLPQAIPLGDLRAELGTDDDGRLRAVARDHGGPLFLEATARLSPVGPWQIQGRLGARDQAEPGLGQALSLMGREDSEGRIPLNLSGRL</sequence>
<dbReference type="GO" id="GO:0015628">
    <property type="term" value="P:protein secretion by the type II secretion system"/>
    <property type="evidence" value="ECO:0007669"/>
    <property type="project" value="InterPro"/>
</dbReference>
<proteinExistence type="inferred from homology"/>
<dbReference type="Pfam" id="PF01203">
    <property type="entry name" value="T2SSN"/>
    <property type="match status" value="1"/>
</dbReference>
<evidence type="ECO:0000256" key="3">
    <source>
        <dbReference type="ARBA" id="ARBA00021563"/>
    </source>
</evidence>
<feature type="transmembrane region" description="Helical" evidence="11">
    <location>
        <begin position="20"/>
        <end position="40"/>
    </location>
</feature>
<evidence type="ECO:0000256" key="11">
    <source>
        <dbReference type="SAM" id="Phobius"/>
    </source>
</evidence>
<accession>A0A1H7K2K4</accession>
<organism evidence="12 13">
    <name type="scientific">Ectothiorhodospira marina</name>
    <dbReference type="NCBI Taxonomy" id="1396821"/>
    <lineage>
        <taxon>Bacteria</taxon>
        <taxon>Pseudomonadati</taxon>
        <taxon>Pseudomonadota</taxon>
        <taxon>Gammaproteobacteria</taxon>
        <taxon>Chromatiales</taxon>
        <taxon>Ectothiorhodospiraceae</taxon>
        <taxon>Ectothiorhodospira</taxon>
    </lineage>
</organism>
<dbReference type="GO" id="GO:0015627">
    <property type="term" value="C:type II protein secretion system complex"/>
    <property type="evidence" value="ECO:0007669"/>
    <property type="project" value="InterPro"/>
</dbReference>
<evidence type="ECO:0000256" key="5">
    <source>
        <dbReference type="ARBA" id="ARBA00022475"/>
    </source>
</evidence>
<evidence type="ECO:0000256" key="6">
    <source>
        <dbReference type="ARBA" id="ARBA00022519"/>
    </source>
</evidence>
<keyword evidence="8" id="KW-0653">Protein transport</keyword>
<dbReference type="GO" id="GO:0005886">
    <property type="term" value="C:plasma membrane"/>
    <property type="evidence" value="ECO:0007669"/>
    <property type="project" value="UniProtKB-SubCell"/>
</dbReference>
<dbReference type="AlphaFoldDB" id="A0A1H7K2K4"/>
<dbReference type="EMBL" id="FOAA01000005">
    <property type="protein sequence ID" value="SEK80794.1"/>
    <property type="molecule type" value="Genomic_DNA"/>
</dbReference>
<evidence type="ECO:0000313" key="13">
    <source>
        <dbReference type="Proteomes" id="UP000199256"/>
    </source>
</evidence>
<keyword evidence="9 11" id="KW-0472">Membrane</keyword>
<keyword evidence="6" id="KW-0997">Cell inner membrane</keyword>
<keyword evidence="4" id="KW-0813">Transport</keyword>
<evidence type="ECO:0000256" key="2">
    <source>
        <dbReference type="ARBA" id="ARBA00007208"/>
    </source>
</evidence>
<comment type="similarity">
    <text evidence="2">Belongs to the GSP N family.</text>
</comment>
<dbReference type="STRING" id="1396821.SAMN05444515_105106"/>
<reference evidence="13" key="1">
    <citation type="submission" date="2016-10" db="EMBL/GenBank/DDBJ databases">
        <authorList>
            <person name="Varghese N."/>
            <person name="Submissions S."/>
        </authorList>
    </citation>
    <scope>NUCLEOTIDE SEQUENCE [LARGE SCALE GENOMIC DNA]</scope>
    <source>
        <strain evidence="13">DSM 241</strain>
    </source>
</reference>